<evidence type="ECO:0000313" key="1">
    <source>
        <dbReference type="EMBL" id="AFB83087.1"/>
    </source>
</evidence>
<dbReference type="AlphaFoldDB" id="A0A384PS02"/>
<organism evidence="1">
    <name type="scientific">Campylobacter jejuni subsp. jejuni</name>
    <dbReference type="NCBI Taxonomy" id="32022"/>
    <lineage>
        <taxon>Bacteria</taxon>
        <taxon>Pseudomonadati</taxon>
        <taxon>Campylobacterota</taxon>
        <taxon>Epsilonproteobacteria</taxon>
        <taxon>Campylobacterales</taxon>
        <taxon>Campylobacteraceae</taxon>
        <taxon>Campylobacter</taxon>
    </lineage>
</organism>
<protein>
    <recommendedName>
        <fullName evidence="2">Capsular biosynthesis protein</fullName>
    </recommendedName>
</protein>
<reference evidence="1" key="2">
    <citation type="journal article" date="2015" name="PLoS ONE">
        <title>Updated Campylobacter jejuni Capsule PCR Multiplex Typing System and Its Application to Clinical Isolates from South and Southeast Asia.</title>
        <authorList>
            <person name="Poly F."/>
            <person name="Serichantalergs O."/>
            <person name="Kuroiwa J."/>
            <person name="Pootong P."/>
            <person name="Mason C."/>
            <person name="Guerry P."/>
            <person name="Parker C.T."/>
        </authorList>
    </citation>
    <scope>NUCLEOTIDE SEQUENCE</scope>
    <source>
        <strain evidence="1">ATCC 43463</strain>
    </source>
</reference>
<dbReference type="Gene3D" id="2.60.120.260">
    <property type="entry name" value="Galactose-binding domain-like"/>
    <property type="match status" value="1"/>
</dbReference>
<reference evidence="1" key="1">
    <citation type="submission" date="2011-03" db="EMBL/GenBank/DDBJ databases">
        <authorList>
            <person name="Hayden H.H."/>
            <person name="Brittnacher M.J."/>
            <person name="Wu Z."/>
            <person name="Lim R."/>
            <person name="Sims E."/>
            <person name="Chang J."/>
            <person name="Fong C."/>
            <person name="Radey M."/>
            <person name="Rohmer L."/>
            <person name="Zhou Y."/>
            <person name="Gillett W."/>
            <person name="Haugen E."/>
            <person name="Bovee D."/>
            <person name="Jewett D."/>
            <person name="McMonagle E."/>
            <person name="Guenthner D."/>
            <person name="Levy R."/>
            <person name="Olson M.V."/>
            <person name="Miller S.I."/>
            <person name="Kaul R."/>
            <person name="Jacobs M.A."/>
        </authorList>
    </citation>
    <scope>NUCLEOTIDE SEQUENCE</scope>
    <source>
        <strain evidence="1">ATCC 43463</strain>
    </source>
</reference>
<dbReference type="InterPro" id="IPR008979">
    <property type="entry name" value="Galactose-bd-like_sf"/>
</dbReference>
<dbReference type="SUPFAM" id="SSF49785">
    <property type="entry name" value="Galactose-binding domain-like"/>
    <property type="match status" value="1"/>
</dbReference>
<proteinExistence type="predicted"/>
<sequence length="1202" mass="142114">MIIMNDMLNVASKAIIKSSSNKTQSYEEGILTEVEESPWCLIDLGRIFPCKCIKFYNLQILHNQEELQPKIEISSDQKDWLELSKQNENVKDIYDVQKHPTRYIKISVNGCGCLTLSKIEVFVADLIISAREDALGSRMYAFVNGMVIARKIGFDFGYVWKEINHDFQKNDDLAGMELDSEELIFSKDFIEKHSYNGYLNCGGGLFHFKDRNIQSLKQKPYHNNWGYYAPLGYGFDDYEEKTYHKEFKECFSMIDFSEPVQLILNLSNQISSQIGDFIALHLRGGDIIHGEASKRYQKACYFKVFPVELALEIVKEEINKNLNIVLFGDDLYLLRELQKFSKNLINNFEINIYIVDDLIDRKQYSITQMGFFEMSLMSKALRIYRAGSSLFSRFAHAIGSAQMINIFTHFTPKERYDVLLKNVDILDLSPKIRKSYTYFCLYLLSIELKLDVEVSITHIQKAMEYYKDNVIFYDLYLANCYTLKKDLFKLEEKFKSILILNEELFFKNLFFLYAGLTNHSEIENLVSLSKQCDITKYPSINYVLSKIHFYKKNYKQALYHCNFVYDFSRESFIGFKNNVQFFVEKEERRQNIEQYKQAWNFSRVEKIFDEYAIKDNTFEEYIIFLFSVGKLRKALDKIKDHNESLQCFGLSKLDLIETIEAILEQKFELLLSKVYKIKNDYIAAYMILNIIEQNDKMKYLNDAFYLLEKIVLNSNDKILKAFCIKNLIDYSFPCEQFFQNNKIMILILNKLHEEFLDTVGGNCYYDILSKKLKKVLINNTHLQTKKRVAVCIFGAMRGDFIASLKNLEQTIIKPLNADVFIFSWNKAYKWAGLGGNGCWIRRFFPSNVVNQCPFDIRTNQGLKNIMPEVFKSLSKEYFVDIKKSDFKEIKNIKKIYLENPDQFELKYKTKLNRSKMWYGMYRNYQLLCEYERENNFKYDFIVATRPDRDHEGQLKIESLEVLNSNEILELQGHLGPAGEKFAGPRESMRLWMSIWEYAQLNKRLFFFNDFPILKISPHQLLHYWLVVNNIKCYPLYDKNFKLKDFNNSLCIRGLKIPDIKQVLLKDLDKLKKDNVELAKSIENFFELLSSQKYIMSRGAVDIVKNHLSYKLGQAMIKCKNLDYLMLVFRLLKIGILHKKLSEIQDLKMYHDYYESQKIKRYFSYSLGKILINAHKNWYKGGYIKFWFDLYKLKKEYKNKGKK</sequence>
<dbReference type="EMBL" id="JF496678">
    <property type="protein sequence ID" value="AFB83087.1"/>
    <property type="molecule type" value="Genomic_DNA"/>
</dbReference>
<accession>A0A384PS02</accession>
<evidence type="ECO:0008006" key="2">
    <source>
        <dbReference type="Google" id="ProtNLM"/>
    </source>
</evidence>
<name>A0A384PS02_CAMJU</name>